<dbReference type="OMA" id="IFIEMDE"/>
<dbReference type="Gramene" id="QL10p052222:mrna">
    <property type="protein sequence ID" value="QL10p052222:mrna"/>
    <property type="gene ID" value="QL10p052222"/>
</dbReference>
<reference evidence="3" key="2">
    <citation type="submission" date="2021-01" db="UniProtKB">
        <authorList>
            <consortium name="EnsemblPlants"/>
        </authorList>
    </citation>
    <scope>IDENTIFICATION</scope>
</reference>
<feature type="compositionally biased region" description="Basic and acidic residues" evidence="1">
    <location>
        <begin position="184"/>
        <end position="197"/>
    </location>
</feature>
<dbReference type="EMBL" id="LRBV02000010">
    <property type="status" value="NOT_ANNOTATED_CDS"/>
    <property type="molecule type" value="Genomic_DNA"/>
</dbReference>
<dbReference type="KEGG" id="qlo:115966061"/>
<evidence type="ECO:0000259" key="2">
    <source>
        <dbReference type="Pfam" id="PF12776"/>
    </source>
</evidence>
<dbReference type="OrthoDB" id="686198at2759"/>
<dbReference type="RefSeq" id="XP_030941258.1">
    <property type="nucleotide sequence ID" value="XM_031085398.1"/>
</dbReference>
<name>A0A7N2MSC7_QUELO</name>
<accession>A0A7N2MSC7</accession>
<gene>
    <name evidence="3" type="primary">LOC115966061</name>
</gene>
<dbReference type="GeneID" id="115966061"/>
<evidence type="ECO:0000313" key="4">
    <source>
        <dbReference type="Proteomes" id="UP000594261"/>
    </source>
</evidence>
<dbReference type="InParanoid" id="A0A7N2MSC7"/>
<evidence type="ECO:0000256" key="1">
    <source>
        <dbReference type="SAM" id="MobiDB-lite"/>
    </source>
</evidence>
<dbReference type="EnsemblPlants" id="QL10p052222:mrna">
    <property type="protein sequence ID" value="QL10p052222:mrna"/>
    <property type="gene ID" value="QL10p052222"/>
</dbReference>
<proteinExistence type="predicted"/>
<feature type="region of interest" description="Disordered" evidence="1">
    <location>
        <begin position="167"/>
        <end position="206"/>
    </location>
</feature>
<dbReference type="AlphaFoldDB" id="A0A7N2MSC7"/>
<dbReference type="PANTHER" id="PTHR47584">
    <property type="match status" value="1"/>
</dbReference>
<dbReference type="Pfam" id="PF12776">
    <property type="entry name" value="Myb_DNA-bind_3"/>
    <property type="match status" value="1"/>
</dbReference>
<dbReference type="InterPro" id="IPR024752">
    <property type="entry name" value="Myb/SANT-like_dom"/>
</dbReference>
<dbReference type="PANTHER" id="PTHR47584:SF14">
    <property type="entry name" value="L10-INTERACTING MYB DOMAIN-CONTAINING PROTEIN-LIKE"/>
    <property type="match status" value="1"/>
</dbReference>
<protein>
    <recommendedName>
        <fullName evidence="2">Myb/SANT-like domain-containing protein</fullName>
    </recommendedName>
</protein>
<evidence type="ECO:0000313" key="3">
    <source>
        <dbReference type="EnsemblPlants" id="QL10p052222:mrna"/>
    </source>
</evidence>
<dbReference type="InterPro" id="IPR045026">
    <property type="entry name" value="LIMYB"/>
</dbReference>
<feature type="domain" description="Myb/SANT-like" evidence="2">
    <location>
        <begin position="14"/>
        <end position="106"/>
    </location>
</feature>
<organism evidence="3 4">
    <name type="scientific">Quercus lobata</name>
    <name type="common">Valley oak</name>
    <dbReference type="NCBI Taxonomy" id="97700"/>
    <lineage>
        <taxon>Eukaryota</taxon>
        <taxon>Viridiplantae</taxon>
        <taxon>Streptophyta</taxon>
        <taxon>Embryophyta</taxon>
        <taxon>Tracheophyta</taxon>
        <taxon>Spermatophyta</taxon>
        <taxon>Magnoliopsida</taxon>
        <taxon>eudicotyledons</taxon>
        <taxon>Gunneridae</taxon>
        <taxon>Pentapetalae</taxon>
        <taxon>rosids</taxon>
        <taxon>fabids</taxon>
        <taxon>Fagales</taxon>
        <taxon>Fagaceae</taxon>
        <taxon>Quercus</taxon>
    </lineage>
</organism>
<keyword evidence="4" id="KW-1185">Reference proteome</keyword>
<sequence length="309" mass="35840">MAHELNEAEDLKLWPPAIEKLFLDIMIEEQVKGNMKTGVFKKRTWTKIRNELNARANRCIGMQQLETKFNRLRTKHETIFQDLRNSGMGWDFKTNTVIASDEVWADVLAANPKAKDFWKKRCEHYHLLRILFNKVTATGILQISSNQAAPNSDEERELDKKFRNAGLHADLDDDSDDNTNNVPRGHEHTTRGEKRPMQQEWSKGKKTAKKMDELSEFAQGLRDYTELCRARFQARQAKASAKKFSKSVTIDDKFSLEKALGMLNEYTDLDNDTYFKVLDELCNLNSRIVFITTADKRKKAWMEFIAKGI</sequence>
<dbReference type="Proteomes" id="UP000594261">
    <property type="component" value="Chromosome 10"/>
</dbReference>
<reference evidence="3 4" key="1">
    <citation type="journal article" date="2016" name="G3 (Bethesda)">
        <title>First Draft Assembly and Annotation of the Genome of a California Endemic Oak Quercus lobata Nee (Fagaceae).</title>
        <authorList>
            <person name="Sork V.L."/>
            <person name="Fitz-Gibbon S.T."/>
            <person name="Puiu D."/>
            <person name="Crepeau M."/>
            <person name="Gugger P.F."/>
            <person name="Sherman R."/>
            <person name="Stevens K."/>
            <person name="Langley C.H."/>
            <person name="Pellegrini M."/>
            <person name="Salzberg S.L."/>
        </authorList>
    </citation>
    <scope>NUCLEOTIDE SEQUENCE [LARGE SCALE GENOMIC DNA]</scope>
    <source>
        <strain evidence="3 4">cv. SW786</strain>
    </source>
</reference>